<organism evidence="2">
    <name type="scientific">marine sediment metagenome</name>
    <dbReference type="NCBI Taxonomy" id="412755"/>
    <lineage>
        <taxon>unclassified sequences</taxon>
        <taxon>metagenomes</taxon>
        <taxon>ecological metagenomes</taxon>
    </lineage>
</organism>
<feature type="transmembrane region" description="Helical" evidence="1">
    <location>
        <begin position="21"/>
        <end position="43"/>
    </location>
</feature>
<keyword evidence="1" id="KW-1133">Transmembrane helix</keyword>
<reference evidence="2" key="1">
    <citation type="journal article" date="2015" name="Nature">
        <title>Complex archaea that bridge the gap between prokaryotes and eukaryotes.</title>
        <authorList>
            <person name="Spang A."/>
            <person name="Saw J.H."/>
            <person name="Jorgensen S.L."/>
            <person name="Zaremba-Niedzwiedzka K."/>
            <person name="Martijn J."/>
            <person name="Lind A.E."/>
            <person name="van Eijk R."/>
            <person name="Schleper C."/>
            <person name="Guy L."/>
            <person name="Ettema T.J."/>
        </authorList>
    </citation>
    <scope>NUCLEOTIDE SEQUENCE</scope>
</reference>
<evidence type="ECO:0000256" key="1">
    <source>
        <dbReference type="SAM" id="Phobius"/>
    </source>
</evidence>
<proteinExistence type="predicted"/>
<comment type="caution">
    <text evidence="2">The sequence shown here is derived from an EMBL/GenBank/DDBJ whole genome shotgun (WGS) entry which is preliminary data.</text>
</comment>
<accession>A0A0F9MMW8</accession>
<name>A0A0F9MMW8_9ZZZZ</name>
<dbReference type="AlphaFoldDB" id="A0A0F9MMW8"/>
<protein>
    <submittedName>
        <fullName evidence="2">Uncharacterized protein</fullName>
    </submittedName>
</protein>
<gene>
    <name evidence="2" type="ORF">LCGC14_1362670</name>
</gene>
<sequence length="60" mass="6878">MELTDREIRNVGEGRYVRRRRWWMLLTGLSGIAWLLVYGILLIPSPATVGDDVRFLSSAT</sequence>
<evidence type="ECO:0000313" key="2">
    <source>
        <dbReference type="EMBL" id="KKM78160.1"/>
    </source>
</evidence>
<keyword evidence="1" id="KW-0472">Membrane</keyword>
<keyword evidence="1" id="KW-0812">Transmembrane</keyword>
<dbReference type="EMBL" id="LAZR01008532">
    <property type="protein sequence ID" value="KKM78160.1"/>
    <property type="molecule type" value="Genomic_DNA"/>
</dbReference>